<dbReference type="CDD" id="cd02850">
    <property type="entry name" value="E_set_Cellulase_N"/>
    <property type="match status" value="1"/>
</dbReference>
<evidence type="ECO:0000256" key="7">
    <source>
        <dbReference type="RuleBase" id="RU361166"/>
    </source>
</evidence>
<feature type="domain" description="Cellulase Ig-like" evidence="10">
    <location>
        <begin position="45"/>
        <end position="128"/>
    </location>
</feature>
<feature type="chain" id="PRO_5044991872" description="Endoglucanase" evidence="7">
    <location>
        <begin position="23"/>
        <end position="623"/>
    </location>
</feature>
<keyword evidence="3 6" id="KW-0119">Carbohydrate metabolism</keyword>
<evidence type="ECO:0000313" key="12">
    <source>
        <dbReference type="Proteomes" id="UP001620295"/>
    </source>
</evidence>
<gene>
    <name evidence="11" type="ORF">ACI2L5_02700</name>
</gene>
<feature type="region of interest" description="Disordered" evidence="8">
    <location>
        <begin position="81"/>
        <end position="104"/>
    </location>
</feature>
<keyword evidence="7" id="KW-0136">Cellulose degradation</keyword>
<dbReference type="EMBL" id="JBJDQH010000001">
    <property type="protein sequence ID" value="MFK4263837.1"/>
    <property type="molecule type" value="Genomic_DNA"/>
</dbReference>
<dbReference type="Gene3D" id="1.50.10.10">
    <property type="match status" value="1"/>
</dbReference>
<evidence type="ECO:0000256" key="6">
    <source>
        <dbReference type="PROSITE-ProRule" id="PRU10060"/>
    </source>
</evidence>
<evidence type="ECO:0000256" key="3">
    <source>
        <dbReference type="ARBA" id="ARBA00023277"/>
    </source>
</evidence>
<dbReference type="EC" id="3.2.1.4" evidence="7"/>
<comment type="similarity">
    <text evidence="1 6 7">Belongs to the glycosyl hydrolase 9 (cellulase E) family.</text>
</comment>
<keyword evidence="5 6" id="KW-0624">Polysaccharide degradation</keyword>
<feature type="compositionally biased region" description="Polar residues" evidence="8">
    <location>
        <begin position="87"/>
        <end position="104"/>
    </location>
</feature>
<feature type="region of interest" description="Disordered" evidence="8">
    <location>
        <begin position="233"/>
        <end position="253"/>
    </location>
</feature>
<keyword evidence="2 6" id="KW-0378">Hydrolase</keyword>
<evidence type="ECO:0000313" key="11">
    <source>
        <dbReference type="EMBL" id="MFK4263837.1"/>
    </source>
</evidence>
<evidence type="ECO:0000256" key="5">
    <source>
        <dbReference type="ARBA" id="ARBA00023326"/>
    </source>
</evidence>
<feature type="active site" evidence="6">
    <location>
        <position position="587"/>
    </location>
</feature>
<comment type="catalytic activity">
    <reaction evidence="7">
        <text>Endohydrolysis of (1-&gt;4)-beta-D-glucosidic linkages in cellulose, lichenin and cereal beta-D-glucans.</text>
        <dbReference type="EC" id="3.2.1.4"/>
    </reaction>
</comment>
<dbReference type="InterPro" id="IPR013783">
    <property type="entry name" value="Ig-like_fold"/>
</dbReference>
<dbReference type="SUPFAM" id="SSF81296">
    <property type="entry name" value="E set domains"/>
    <property type="match status" value="1"/>
</dbReference>
<dbReference type="InterPro" id="IPR012341">
    <property type="entry name" value="6hp_glycosidase-like_sf"/>
</dbReference>
<reference evidence="11 12" key="1">
    <citation type="submission" date="2024-11" db="EMBL/GenBank/DDBJ databases">
        <title>The Natural Products Discovery Center: Release of the First 8490 Sequenced Strains for Exploring Actinobacteria Biosynthetic Diversity.</title>
        <authorList>
            <person name="Kalkreuter E."/>
            <person name="Kautsar S.A."/>
            <person name="Yang D."/>
            <person name="Bader C.D."/>
            <person name="Teijaro C.N."/>
            <person name="Fluegel L."/>
            <person name="Davis C.M."/>
            <person name="Simpson J.R."/>
            <person name="Lauterbach L."/>
            <person name="Steele A.D."/>
            <person name="Gui C."/>
            <person name="Meng S."/>
            <person name="Li G."/>
            <person name="Viehrig K."/>
            <person name="Ye F."/>
            <person name="Su P."/>
            <person name="Kiefer A.F."/>
            <person name="Nichols A."/>
            <person name="Cepeda A.J."/>
            <person name="Yan W."/>
            <person name="Fan B."/>
            <person name="Jiang Y."/>
            <person name="Adhikari A."/>
            <person name="Zheng C.-J."/>
            <person name="Schuster L."/>
            <person name="Cowan T.M."/>
            <person name="Smanski M.J."/>
            <person name="Chevrette M.G."/>
            <person name="De Carvalho L.P.S."/>
            <person name="Shen B."/>
        </authorList>
    </citation>
    <scope>NUCLEOTIDE SEQUENCE [LARGE SCALE GENOMIC DNA]</scope>
    <source>
        <strain evidence="11 12">NPDC020863</strain>
    </source>
</reference>
<evidence type="ECO:0000256" key="4">
    <source>
        <dbReference type="ARBA" id="ARBA00023295"/>
    </source>
</evidence>
<dbReference type="InterPro" id="IPR008928">
    <property type="entry name" value="6-hairpin_glycosidase_sf"/>
</dbReference>
<evidence type="ECO:0000259" key="9">
    <source>
        <dbReference type="Pfam" id="PF00759"/>
    </source>
</evidence>
<accession>A0ABW8LD32</accession>
<keyword evidence="4 6" id="KW-0326">Glycosidase</keyword>
<protein>
    <recommendedName>
        <fullName evidence="7">Endoglucanase</fullName>
        <ecNumber evidence="7">3.2.1.4</ecNumber>
    </recommendedName>
</protein>
<dbReference type="InterPro" id="IPR001701">
    <property type="entry name" value="Glyco_hydro_9"/>
</dbReference>
<dbReference type="InterPro" id="IPR033126">
    <property type="entry name" value="Glyco_hydro_9_Asp/Glu_AS"/>
</dbReference>
<dbReference type="SUPFAM" id="SSF48208">
    <property type="entry name" value="Six-hairpin glycosidases"/>
    <property type="match status" value="1"/>
</dbReference>
<dbReference type="RefSeq" id="WP_358702790.1">
    <property type="nucleotide sequence ID" value="NZ_JBFACG010000006.1"/>
</dbReference>
<keyword evidence="7" id="KW-0732">Signal</keyword>
<dbReference type="InterPro" id="IPR004197">
    <property type="entry name" value="Cellulase_Ig-like"/>
</dbReference>
<dbReference type="Proteomes" id="UP001620295">
    <property type="component" value="Unassembled WGS sequence"/>
</dbReference>
<evidence type="ECO:0000256" key="2">
    <source>
        <dbReference type="ARBA" id="ARBA00022801"/>
    </source>
</evidence>
<proteinExistence type="inferred from homology"/>
<feature type="compositionally biased region" description="Low complexity" evidence="8">
    <location>
        <begin position="30"/>
        <end position="42"/>
    </location>
</feature>
<evidence type="ECO:0000259" key="10">
    <source>
        <dbReference type="Pfam" id="PF02927"/>
    </source>
</evidence>
<feature type="region of interest" description="Disordered" evidence="8">
    <location>
        <begin position="28"/>
        <end position="48"/>
    </location>
</feature>
<evidence type="ECO:0000256" key="1">
    <source>
        <dbReference type="ARBA" id="ARBA00007072"/>
    </source>
</evidence>
<evidence type="ECO:0000256" key="8">
    <source>
        <dbReference type="SAM" id="MobiDB-lite"/>
    </source>
</evidence>
<dbReference type="InterPro" id="IPR014756">
    <property type="entry name" value="Ig_E-set"/>
</dbReference>
<feature type="domain" description="Glycoside hydrolase family 9" evidence="9">
    <location>
        <begin position="138"/>
        <end position="608"/>
    </location>
</feature>
<keyword evidence="12" id="KW-1185">Reference proteome</keyword>
<feature type="active site" evidence="6">
    <location>
        <position position="596"/>
    </location>
</feature>
<dbReference type="GO" id="GO:0016787">
    <property type="term" value="F:hydrolase activity"/>
    <property type="evidence" value="ECO:0007669"/>
    <property type="project" value="UniProtKB-KW"/>
</dbReference>
<sequence>MLGAAVAAAIAAGALAAPAAMAADRGTPRGAEAAGAEKPGPKLNTGSPVRVNQVGYLTHGPKKGTVVTDATKPLRWTLRAADGTKRASGTTTPRGIDPSSGQNVQTFDFSKVTDKGKGYTVNIDGKQSEPFSISDDLYSSLRRDSLEYFYQNRSGIKIDADLVGGKYARPAGHDKAAPHRGDTDVACQQGVCDYRRNVSGGWYDAGDQGKYVVNGGISVAQLMSEFERTKTTKGADAKPLGDGKLRVPEHGNGIPDILDEARWEMDFLMRMQVPQGKPLAGMAFHKVHDKEWTGFPTRPDQDKQQRELHTPSTAATLNLAATAAQSARLFKPYDPQFAARSLHVAKTAWAAAKAHPNMLASDQDSTGGGAYGDSNVSDEFYWAASELFITTGDNTYRKAVLDSPLYGDVEAIFPRTSALSWASTAGLGQLDLATVPNKLTAKQRAEVRKTVIRAADRYAAFSAKSAYGVPYAPKSGKYEWGSNSQVLNNMVVLATAHDLTGKTRYRDAVLRGMDYLLGGNPLNQSYVTGYGERDSHRQHHRFWAHQLDAKLPSPSPGTLAGGPNSGLEDPVAQKKLKGCAPAMCYTDDIMAFSTNEVTINWNAPLAWISSYVDDLGKSMAYKG</sequence>
<name>A0ABW8LD32_9ACTN</name>
<organism evidence="11 12">
    <name type="scientific">Streptomyces milbemycinicus</name>
    <dbReference type="NCBI Taxonomy" id="476552"/>
    <lineage>
        <taxon>Bacteria</taxon>
        <taxon>Bacillati</taxon>
        <taxon>Actinomycetota</taxon>
        <taxon>Actinomycetes</taxon>
        <taxon>Kitasatosporales</taxon>
        <taxon>Streptomycetaceae</taxon>
        <taxon>Streptomyces</taxon>
    </lineage>
</organism>
<comment type="caution">
    <text evidence="11">The sequence shown here is derived from an EMBL/GenBank/DDBJ whole genome shotgun (WGS) entry which is preliminary data.</text>
</comment>
<feature type="signal peptide" evidence="7">
    <location>
        <begin position="1"/>
        <end position="22"/>
    </location>
</feature>
<dbReference type="Pfam" id="PF00759">
    <property type="entry name" value="Glyco_hydro_9"/>
    <property type="match status" value="1"/>
</dbReference>
<dbReference type="PROSITE" id="PS00698">
    <property type="entry name" value="GH9_3"/>
    <property type="match status" value="1"/>
</dbReference>
<dbReference type="Gene3D" id="2.60.40.10">
    <property type="entry name" value="Immunoglobulins"/>
    <property type="match status" value="1"/>
</dbReference>
<dbReference type="Pfam" id="PF02927">
    <property type="entry name" value="CelD_N"/>
    <property type="match status" value="1"/>
</dbReference>
<dbReference type="PANTHER" id="PTHR22298">
    <property type="entry name" value="ENDO-1,4-BETA-GLUCANASE"/>
    <property type="match status" value="1"/>
</dbReference>
<feature type="compositionally biased region" description="Basic and acidic residues" evidence="8">
    <location>
        <begin position="233"/>
        <end position="249"/>
    </location>
</feature>